<reference evidence="4" key="2">
    <citation type="submission" date="2014-09" db="EMBL/GenBank/DDBJ databases">
        <authorList>
            <consortium name="NBRP consortium"/>
            <person name="Sawabe T."/>
            <person name="Meirelles P."/>
            <person name="Nakanishi M."/>
            <person name="Sayaka M."/>
            <person name="Hattori M."/>
            <person name="Ohkuma M."/>
        </authorList>
    </citation>
    <scope>NUCLEOTIDE SEQUENCE [LARGE SCALE GENOMIC DNA]</scope>
    <source>
        <strain evidence="4">JCM 19239</strain>
    </source>
</reference>
<evidence type="ECO:0000313" key="3">
    <source>
        <dbReference type="EMBL" id="GAL30875.1"/>
    </source>
</evidence>
<feature type="domain" description="Porin" evidence="2">
    <location>
        <begin position="7"/>
        <end position="355"/>
    </location>
</feature>
<sequence length="387" mass="42584">MKKTLVATLVALACSANAASLDDLRISGFGSVGIGKANNDAGYAEYTSERIDTKQDTIAGIQFDFDINDKAKFTTQLVANGRYNFEPSIEVAYLSYQFDGFTARAGKMRTPLFMYSDYLDVGYAYPMIRPSQEVYEHIIINSYTGADLLIPFSIGETTLQIQPFAGVSQVEERDSTWGEVDLNNTFGLTAHWYVDDFTFRGSYVQAKTSYDAPSDLTMGSVPSIYAVPYANHVLDDKKATFISAGAQYDNGNLLAVIEGMDMKLEGRFSDVQAISGLIGYRVGSWTPYLASGWNKTTDNDERANPTGTLPVQLGIHQGEMALNNFERLSYSVGTRWDFAKNIAFKADVTYIDYKGTSGGLPGNVDTSTATFKYSDSFVYSASIDFVF</sequence>
<dbReference type="SUPFAM" id="SSF56935">
    <property type="entry name" value="Porins"/>
    <property type="match status" value="1"/>
</dbReference>
<evidence type="ECO:0000256" key="1">
    <source>
        <dbReference type="SAM" id="SignalP"/>
    </source>
</evidence>
<protein>
    <recommendedName>
        <fullName evidence="2">Porin domain-containing protein</fullName>
    </recommendedName>
</protein>
<feature type="signal peptide" evidence="1">
    <location>
        <begin position="1"/>
        <end position="18"/>
    </location>
</feature>
<feature type="chain" id="PRO_5046535817" description="Porin domain-containing protein" evidence="1">
    <location>
        <begin position="19"/>
        <end position="387"/>
    </location>
</feature>
<dbReference type="EMBL" id="BBMS01000116">
    <property type="protein sequence ID" value="GAL30875.1"/>
    <property type="molecule type" value="Genomic_DNA"/>
</dbReference>
<name>A0ABQ0JR96_9VIBR</name>
<gene>
    <name evidence="3" type="ORF">JCM19239_1594</name>
</gene>
<comment type="caution">
    <text evidence="3">The sequence shown here is derived from an EMBL/GenBank/DDBJ whole genome shotgun (WGS) entry which is preliminary data.</text>
</comment>
<proteinExistence type="predicted"/>
<accession>A0ABQ0JR96</accession>
<dbReference type="Proteomes" id="UP000029223">
    <property type="component" value="Unassembled WGS sequence"/>
</dbReference>
<keyword evidence="4" id="KW-1185">Reference proteome</keyword>
<organism evidence="3 4">
    <name type="scientific">Vibrio variabilis</name>
    <dbReference type="NCBI Taxonomy" id="990271"/>
    <lineage>
        <taxon>Bacteria</taxon>
        <taxon>Pseudomonadati</taxon>
        <taxon>Pseudomonadota</taxon>
        <taxon>Gammaproteobacteria</taxon>
        <taxon>Vibrionales</taxon>
        <taxon>Vibrionaceae</taxon>
        <taxon>Vibrio</taxon>
    </lineage>
</organism>
<dbReference type="Pfam" id="PF13609">
    <property type="entry name" value="Porin_4"/>
    <property type="match status" value="1"/>
</dbReference>
<evidence type="ECO:0000259" key="2">
    <source>
        <dbReference type="Pfam" id="PF13609"/>
    </source>
</evidence>
<dbReference type="InterPro" id="IPR033900">
    <property type="entry name" value="Gram_neg_porin_domain"/>
</dbReference>
<evidence type="ECO:0000313" key="4">
    <source>
        <dbReference type="Proteomes" id="UP000029223"/>
    </source>
</evidence>
<keyword evidence="1" id="KW-0732">Signal</keyword>
<reference evidence="4" key="1">
    <citation type="submission" date="2014-09" db="EMBL/GenBank/DDBJ databases">
        <title>Vibrio variabilis JCM 19239. (C206) whole genome shotgun sequence.</title>
        <authorList>
            <person name="Sawabe T."/>
            <person name="Meirelles P."/>
            <person name="Nakanishi M."/>
            <person name="Sayaka M."/>
            <person name="Hattori M."/>
            <person name="Ohkuma M."/>
        </authorList>
    </citation>
    <scope>NUCLEOTIDE SEQUENCE [LARGE SCALE GENOMIC DNA]</scope>
    <source>
        <strain evidence="4">JCM 19239</strain>
    </source>
</reference>
<dbReference type="InterPro" id="IPR023614">
    <property type="entry name" value="Porin_dom_sf"/>
</dbReference>
<dbReference type="Gene3D" id="2.40.160.10">
    <property type="entry name" value="Porin"/>
    <property type="match status" value="1"/>
</dbReference>